<feature type="transmembrane region" description="Helical" evidence="1">
    <location>
        <begin position="16"/>
        <end position="35"/>
    </location>
</feature>
<protein>
    <recommendedName>
        <fullName evidence="4">Transmembrane protein</fullName>
    </recommendedName>
</protein>
<dbReference type="EMBL" id="AUPL01007670">
    <property type="protein sequence ID" value="ESL04989.1"/>
    <property type="molecule type" value="Genomic_DNA"/>
</dbReference>
<gene>
    <name evidence="2" type="ORF">TRSC58_07428</name>
</gene>
<dbReference type="Proteomes" id="UP000031737">
    <property type="component" value="Unassembled WGS sequence"/>
</dbReference>
<evidence type="ECO:0000313" key="3">
    <source>
        <dbReference type="Proteomes" id="UP000031737"/>
    </source>
</evidence>
<evidence type="ECO:0008006" key="4">
    <source>
        <dbReference type="Google" id="ProtNLM"/>
    </source>
</evidence>
<keyword evidence="3" id="KW-1185">Reference proteome</keyword>
<sequence>MPFCCPPPKKKKRLNVVFLLRWFFADFSDLLFLFVPWHLSLTVRSCVVYLFIFFLVTHAAVFLFVFSRSAQLYLGSVCGSLPRTFLRLMDKNKEVFHAKCSGCRPFFFLFCSSPHLFLFFSSSSPAYN</sequence>
<dbReference type="VEuPathDB" id="TriTrypDB:TRSC58_07428"/>
<keyword evidence="1" id="KW-1133">Transmembrane helix</keyword>
<keyword evidence="1" id="KW-0472">Membrane</keyword>
<keyword evidence="1" id="KW-0812">Transmembrane</keyword>
<organism evidence="2 3">
    <name type="scientific">Trypanosoma rangeli SC58</name>
    <dbReference type="NCBI Taxonomy" id="429131"/>
    <lineage>
        <taxon>Eukaryota</taxon>
        <taxon>Discoba</taxon>
        <taxon>Euglenozoa</taxon>
        <taxon>Kinetoplastea</taxon>
        <taxon>Metakinetoplastina</taxon>
        <taxon>Trypanosomatida</taxon>
        <taxon>Trypanosomatidae</taxon>
        <taxon>Trypanosoma</taxon>
        <taxon>Herpetosoma</taxon>
    </lineage>
</organism>
<evidence type="ECO:0000313" key="2">
    <source>
        <dbReference type="EMBL" id="ESL04989.1"/>
    </source>
</evidence>
<proteinExistence type="predicted"/>
<reference evidence="2 3" key="1">
    <citation type="submission" date="2013-07" db="EMBL/GenBank/DDBJ databases">
        <authorList>
            <person name="Stoco P.H."/>
            <person name="Wagner G."/>
            <person name="Gerber A."/>
            <person name="Zaha A."/>
            <person name="Thompson C."/>
            <person name="Bartholomeu D.C."/>
            <person name="Luckemeyer D.D."/>
            <person name="Bahia D."/>
            <person name="Loreto E."/>
            <person name="Prestes E.B."/>
            <person name="Lima F.M."/>
            <person name="Rodrigues-Luiz G."/>
            <person name="Vallejo G.A."/>
            <person name="Filho J.F."/>
            <person name="Monteiro K.M."/>
            <person name="Tyler K.M."/>
            <person name="de Almeida L.G."/>
            <person name="Ortiz M.F."/>
            <person name="Siervo M.A."/>
            <person name="de Moraes M.H."/>
            <person name="Cunha O.L."/>
            <person name="Mendonca-Neto R."/>
            <person name="Silva R."/>
            <person name="Teixeira S.M."/>
            <person name="Murta S.M."/>
            <person name="Sincero T.C."/>
            <person name="Mendes T.A."/>
            <person name="Urmenyi T.P."/>
            <person name="Silva V.G."/>
            <person name="da Rocha W.D."/>
            <person name="Andersson B."/>
            <person name="Romanha A.J."/>
            <person name="Steindel M."/>
            <person name="de Vasconcelos A.T."/>
            <person name="Grisard E.C."/>
        </authorList>
    </citation>
    <scope>NUCLEOTIDE SEQUENCE [LARGE SCALE GENOMIC DNA]</scope>
    <source>
        <strain evidence="2 3">SC58</strain>
    </source>
</reference>
<feature type="transmembrane region" description="Helical" evidence="1">
    <location>
        <begin position="47"/>
        <end position="66"/>
    </location>
</feature>
<evidence type="ECO:0000256" key="1">
    <source>
        <dbReference type="SAM" id="Phobius"/>
    </source>
</evidence>
<accession>A0A061IRZ9</accession>
<comment type="caution">
    <text evidence="2">The sequence shown here is derived from an EMBL/GenBank/DDBJ whole genome shotgun (WGS) entry which is preliminary data.</text>
</comment>
<name>A0A061IRZ9_TRYRA</name>
<dbReference type="AlphaFoldDB" id="A0A061IRZ9"/>